<evidence type="ECO:0000313" key="1">
    <source>
        <dbReference type="EMBL" id="MYZ46794.1"/>
    </source>
</evidence>
<keyword evidence="2" id="KW-1185">Reference proteome</keyword>
<name>A0A964T203_9HYPH</name>
<comment type="caution">
    <text evidence="1">The sequence shown here is derived from an EMBL/GenBank/DDBJ whole genome shotgun (WGS) entry which is preliminary data.</text>
</comment>
<organism evidence="1 2">
    <name type="scientific">Propylenella binzhouense</name>
    <dbReference type="NCBI Taxonomy" id="2555902"/>
    <lineage>
        <taxon>Bacteria</taxon>
        <taxon>Pseudomonadati</taxon>
        <taxon>Pseudomonadota</taxon>
        <taxon>Alphaproteobacteria</taxon>
        <taxon>Hyphomicrobiales</taxon>
        <taxon>Propylenellaceae</taxon>
        <taxon>Propylenella</taxon>
    </lineage>
</organism>
<evidence type="ECO:0008006" key="3">
    <source>
        <dbReference type="Google" id="ProtNLM"/>
    </source>
</evidence>
<proteinExistence type="predicted"/>
<sequence>MIRRLLIYLLAALCLLLGLAFMVTPIPLGLPLLATGLILVTATSRRAAGLVLASRRGVPLVDRSIGFLEAHSGPRLRRALRRTRPGRLPRRIPPIAGAGPA</sequence>
<dbReference type="Proteomes" id="UP000773614">
    <property type="component" value="Unassembled WGS sequence"/>
</dbReference>
<gene>
    <name evidence="1" type="ORF">E4O86_03565</name>
</gene>
<reference evidence="1" key="1">
    <citation type="submission" date="2019-03" db="EMBL/GenBank/DDBJ databases">
        <title>Afifella sp. nov., isolated from activated sludge.</title>
        <authorList>
            <person name="Li Q."/>
            <person name="Liu Y."/>
        </authorList>
    </citation>
    <scope>NUCLEOTIDE SEQUENCE</scope>
    <source>
        <strain evidence="1">L72</strain>
    </source>
</reference>
<protein>
    <recommendedName>
        <fullName evidence="3">Transmembrane protein</fullName>
    </recommendedName>
</protein>
<dbReference type="RefSeq" id="WP_161139139.1">
    <property type="nucleotide sequence ID" value="NZ_SPKJ01000006.1"/>
</dbReference>
<evidence type="ECO:0000313" key="2">
    <source>
        <dbReference type="Proteomes" id="UP000773614"/>
    </source>
</evidence>
<dbReference type="EMBL" id="SPKJ01000006">
    <property type="protein sequence ID" value="MYZ46794.1"/>
    <property type="molecule type" value="Genomic_DNA"/>
</dbReference>
<accession>A0A964T203</accession>
<dbReference type="AlphaFoldDB" id="A0A964T203"/>